<evidence type="ECO:0000313" key="2">
    <source>
        <dbReference type="Proteomes" id="UP000240509"/>
    </source>
</evidence>
<dbReference type="RefSeq" id="WP_107583875.1">
    <property type="nucleotide sequence ID" value="NZ_PZJJ01000005.1"/>
</dbReference>
<dbReference type="Proteomes" id="UP000240509">
    <property type="component" value="Unassembled WGS sequence"/>
</dbReference>
<dbReference type="OrthoDB" id="9809023at2"/>
<accession>A0A2T4U889</accession>
<evidence type="ECO:0000313" key="1">
    <source>
        <dbReference type="EMBL" id="PTL39618.1"/>
    </source>
</evidence>
<dbReference type="Gene3D" id="3.30.70.1120">
    <property type="entry name" value="TT1725-like"/>
    <property type="match status" value="1"/>
</dbReference>
<dbReference type="PANTHER" id="PTHR36441">
    <property type="entry name" value="HYPOTHETICAL CYTOSOLIC PROTEIN"/>
    <property type="match status" value="1"/>
</dbReference>
<organism evidence="1 2">
    <name type="scientific">Alkalicoccus saliphilus</name>
    <dbReference type="NCBI Taxonomy" id="200989"/>
    <lineage>
        <taxon>Bacteria</taxon>
        <taxon>Bacillati</taxon>
        <taxon>Bacillota</taxon>
        <taxon>Bacilli</taxon>
        <taxon>Bacillales</taxon>
        <taxon>Bacillaceae</taxon>
        <taxon>Alkalicoccus</taxon>
    </lineage>
</organism>
<reference evidence="1 2" key="1">
    <citation type="submission" date="2018-03" db="EMBL/GenBank/DDBJ databases">
        <title>Alkalicoccus saliphilus sp. nov., isolated from a mineral pool.</title>
        <authorList>
            <person name="Zhao B."/>
        </authorList>
    </citation>
    <scope>NUCLEOTIDE SEQUENCE [LARGE SCALE GENOMIC DNA]</scope>
    <source>
        <strain evidence="1 2">6AG</strain>
    </source>
</reference>
<comment type="caution">
    <text evidence="1">The sequence shown here is derived from an EMBL/GenBank/DDBJ whole genome shotgun (WGS) entry which is preliminary data.</text>
</comment>
<protein>
    <submittedName>
        <fullName evidence="1">DUF503 domain-containing protein</fullName>
    </submittedName>
</protein>
<dbReference type="SUPFAM" id="SSF103007">
    <property type="entry name" value="Hypothetical protein TT1725"/>
    <property type="match status" value="1"/>
</dbReference>
<dbReference type="Pfam" id="PF04456">
    <property type="entry name" value="DUF503"/>
    <property type="match status" value="1"/>
</dbReference>
<sequence>MTIGVLTLEAVIYNAGSLKEKRSVTKSVADKVKRKFNVSFSEIAYQNVWQRVKWVAVTVSGDRRTAERELQSLLDFIDGFPALDVSLTEWEWL</sequence>
<proteinExistence type="predicted"/>
<name>A0A2T4U889_9BACI</name>
<dbReference type="InterPro" id="IPR036746">
    <property type="entry name" value="TT1725-like_sf"/>
</dbReference>
<dbReference type="AlphaFoldDB" id="A0A2T4U889"/>
<dbReference type="PANTHER" id="PTHR36441:SF1">
    <property type="entry name" value="DUF503 DOMAIN-CONTAINING PROTEIN"/>
    <property type="match status" value="1"/>
</dbReference>
<dbReference type="EMBL" id="PZJJ01000005">
    <property type="protein sequence ID" value="PTL39618.1"/>
    <property type="molecule type" value="Genomic_DNA"/>
</dbReference>
<gene>
    <name evidence="1" type="ORF">C6Y45_04680</name>
</gene>
<dbReference type="InterPro" id="IPR007546">
    <property type="entry name" value="DUF503"/>
</dbReference>
<keyword evidence="2" id="KW-1185">Reference proteome</keyword>